<dbReference type="EMBL" id="BTRK01000001">
    <property type="protein sequence ID" value="GMR30361.1"/>
    <property type="molecule type" value="Genomic_DNA"/>
</dbReference>
<dbReference type="AlphaFoldDB" id="A0AAN4YXT4"/>
<feature type="non-terminal residue" evidence="1">
    <location>
        <position position="1"/>
    </location>
</feature>
<reference evidence="2" key="1">
    <citation type="submission" date="2022-10" db="EMBL/GenBank/DDBJ databases">
        <title>Genome assembly of Pristionchus species.</title>
        <authorList>
            <person name="Yoshida K."/>
            <person name="Sommer R.J."/>
        </authorList>
    </citation>
    <scope>NUCLEOTIDE SEQUENCE [LARGE SCALE GENOMIC DNA]</scope>
    <source>
        <strain evidence="2">RS5460</strain>
    </source>
</reference>
<protein>
    <submittedName>
        <fullName evidence="1">Uncharacterized protein</fullName>
    </submittedName>
</protein>
<evidence type="ECO:0000313" key="2">
    <source>
        <dbReference type="Proteomes" id="UP001328107"/>
    </source>
</evidence>
<gene>
    <name evidence="1" type="ORF">PMAYCL1PPCAC_00556</name>
</gene>
<dbReference type="Proteomes" id="UP001328107">
    <property type="component" value="Unassembled WGS sequence"/>
</dbReference>
<organism evidence="1 2">
    <name type="scientific">Pristionchus mayeri</name>
    <dbReference type="NCBI Taxonomy" id="1317129"/>
    <lineage>
        <taxon>Eukaryota</taxon>
        <taxon>Metazoa</taxon>
        <taxon>Ecdysozoa</taxon>
        <taxon>Nematoda</taxon>
        <taxon>Chromadorea</taxon>
        <taxon>Rhabditida</taxon>
        <taxon>Rhabditina</taxon>
        <taxon>Diplogasteromorpha</taxon>
        <taxon>Diplogasteroidea</taxon>
        <taxon>Neodiplogasteridae</taxon>
        <taxon>Pristionchus</taxon>
    </lineage>
</organism>
<name>A0AAN4YXT4_9BILA</name>
<proteinExistence type="predicted"/>
<keyword evidence="2" id="KW-1185">Reference proteome</keyword>
<comment type="caution">
    <text evidence="1">The sequence shown here is derived from an EMBL/GenBank/DDBJ whole genome shotgun (WGS) entry which is preliminary data.</text>
</comment>
<accession>A0AAN4YXT4</accession>
<sequence length="186" mass="22657">KLTGSHDFHREVYMQIKEFKFKDLSLNFANHEMENEILVDSYFLNIVRSCRFVCLSRMDNISAEALHQLYQDWKIGVLKLRTIHCFFHVKKETIILFFRLIEINFRNGRFFSNREDIELFVSRSEGRINSLIIFDGLLMMDFIYFYRNAFFDRETGRISWSKHSDREKRWLEELKTKLTKIEIEME</sequence>
<evidence type="ECO:0000313" key="1">
    <source>
        <dbReference type="EMBL" id="GMR30361.1"/>
    </source>
</evidence>